<dbReference type="PROSITE" id="PS51257">
    <property type="entry name" value="PROKAR_LIPOPROTEIN"/>
    <property type="match status" value="1"/>
</dbReference>
<evidence type="ECO:0000313" key="3">
    <source>
        <dbReference type="Proteomes" id="UP001348817"/>
    </source>
</evidence>
<sequence>MRRFNLFFLLLLGGLVAFSSCSSDDDELTEEEKDQIELDKKVKEADEAFEKLVSKKWTIKDFVSSEDLKKAVESDDTRASQIDTLGKAAATGRFNLSATFTKEGDKYFMEAAINVPEADLEATLLKYQDIIFGFEAGFLIVDPGEDGIKFYSAEVKRMILAPFAPDALSKDEIADTKTGNSTLKVKQQDLTGKSLDDVILGYKKLIDGNNDRIFFNEDGDLVVEVTHEDFGTYHWVYTEVTE</sequence>
<keyword evidence="2" id="KW-0614">Plasmid</keyword>
<protein>
    <recommendedName>
        <fullName evidence="4">Lipoprotein</fullName>
    </recommendedName>
</protein>
<geneLocation type="plasmid" evidence="2 3">
    <name>pFA2</name>
</geneLocation>
<gene>
    <name evidence="2" type="ORF">FUAX_44680</name>
</gene>
<accession>A0AAU9CIU4</accession>
<dbReference type="EMBL" id="AP025316">
    <property type="protein sequence ID" value="BDD12036.1"/>
    <property type="molecule type" value="Genomic_DNA"/>
</dbReference>
<keyword evidence="3" id="KW-1185">Reference proteome</keyword>
<evidence type="ECO:0000256" key="1">
    <source>
        <dbReference type="SAM" id="SignalP"/>
    </source>
</evidence>
<proteinExistence type="predicted"/>
<keyword evidence="1" id="KW-0732">Signal</keyword>
<feature type="signal peptide" evidence="1">
    <location>
        <begin position="1"/>
        <end position="24"/>
    </location>
</feature>
<organism evidence="2 3">
    <name type="scientific">Fulvitalea axinellae</name>
    <dbReference type="NCBI Taxonomy" id="1182444"/>
    <lineage>
        <taxon>Bacteria</taxon>
        <taxon>Pseudomonadati</taxon>
        <taxon>Bacteroidota</taxon>
        <taxon>Cytophagia</taxon>
        <taxon>Cytophagales</taxon>
        <taxon>Persicobacteraceae</taxon>
        <taxon>Fulvitalea</taxon>
    </lineage>
</organism>
<evidence type="ECO:0000313" key="2">
    <source>
        <dbReference type="EMBL" id="BDD12036.1"/>
    </source>
</evidence>
<name>A0AAU9CIU4_9BACT</name>
<dbReference type="Proteomes" id="UP001348817">
    <property type="component" value="Plasmid pFA2"/>
</dbReference>
<feature type="chain" id="PRO_5043369926" description="Lipoprotein" evidence="1">
    <location>
        <begin position="25"/>
        <end position="242"/>
    </location>
</feature>
<dbReference type="KEGG" id="fax:FUAX_44680"/>
<reference evidence="2 3" key="1">
    <citation type="submission" date="2021-12" db="EMBL/GenBank/DDBJ databases">
        <title>Genome sequencing of bacteria with rrn-lacking chromosome and rrn-plasmid.</title>
        <authorList>
            <person name="Anda M."/>
            <person name="Iwasaki W."/>
        </authorList>
    </citation>
    <scope>NUCLEOTIDE SEQUENCE [LARGE SCALE GENOMIC DNA]</scope>
    <source>
        <strain evidence="2 3">DSM 100852</strain>
        <plasmid evidence="2 3">pFA2</plasmid>
    </source>
</reference>
<dbReference type="RefSeq" id="WP_338395184.1">
    <property type="nucleotide sequence ID" value="NZ_AP025316.1"/>
</dbReference>
<evidence type="ECO:0008006" key="4">
    <source>
        <dbReference type="Google" id="ProtNLM"/>
    </source>
</evidence>
<dbReference type="AlphaFoldDB" id="A0AAU9CIU4"/>